<dbReference type="GO" id="GO:0006654">
    <property type="term" value="P:phosphatidic acid biosynthetic process"/>
    <property type="evidence" value="ECO:0007669"/>
    <property type="project" value="TreeGrafter"/>
</dbReference>
<dbReference type="CDD" id="cd07989">
    <property type="entry name" value="LPLAT_AGPAT-like"/>
    <property type="match status" value="1"/>
</dbReference>
<dbReference type="EMBL" id="ASIV01000001">
    <property type="protein sequence ID" value="KEG21308.1"/>
    <property type="molecule type" value="Genomic_DNA"/>
</dbReference>
<dbReference type="Pfam" id="PF01553">
    <property type="entry name" value="Acyltransferase"/>
    <property type="match status" value="1"/>
</dbReference>
<name>A0A072R5T3_BARBA</name>
<proteinExistence type="predicted"/>
<evidence type="ECO:0000256" key="3">
    <source>
        <dbReference type="ARBA" id="ARBA00023315"/>
    </source>
</evidence>
<dbReference type="AlphaFoldDB" id="A0A072R5T3"/>
<evidence type="ECO:0000313" key="6">
    <source>
        <dbReference type="EMBL" id="KEG21308.1"/>
    </source>
</evidence>
<protein>
    <recommendedName>
        <fullName evidence="5">Phospholipid/glycerol acyltransferase domain-containing protein</fullName>
    </recommendedName>
</protein>
<organism evidence="6 7">
    <name type="scientific">Bartonella bacilliformis Ver097</name>
    <dbReference type="NCBI Taxonomy" id="1293911"/>
    <lineage>
        <taxon>Bacteria</taxon>
        <taxon>Pseudomonadati</taxon>
        <taxon>Pseudomonadota</taxon>
        <taxon>Alphaproteobacteria</taxon>
        <taxon>Hyphomicrobiales</taxon>
        <taxon>Bartonellaceae</taxon>
        <taxon>Bartonella</taxon>
    </lineage>
</organism>
<dbReference type="RefSeq" id="WP_041849045.1">
    <property type="nucleotide sequence ID" value="NZ_KL503802.1"/>
</dbReference>
<dbReference type="PANTHER" id="PTHR10434">
    <property type="entry name" value="1-ACYL-SN-GLYCEROL-3-PHOSPHATE ACYLTRANSFERASE"/>
    <property type="match status" value="1"/>
</dbReference>
<evidence type="ECO:0000256" key="1">
    <source>
        <dbReference type="ARBA" id="ARBA00005189"/>
    </source>
</evidence>
<dbReference type="SUPFAM" id="SSF69593">
    <property type="entry name" value="Glycerol-3-phosphate (1)-acyltransferase"/>
    <property type="match status" value="1"/>
</dbReference>
<dbReference type="PATRIC" id="fig|1293911.3.peg.266"/>
<dbReference type="HOGENOM" id="CLU_027938_5_1_5"/>
<dbReference type="SMART" id="SM00563">
    <property type="entry name" value="PlsC"/>
    <property type="match status" value="1"/>
</dbReference>
<evidence type="ECO:0000259" key="5">
    <source>
        <dbReference type="SMART" id="SM00563"/>
    </source>
</evidence>
<evidence type="ECO:0000256" key="2">
    <source>
        <dbReference type="ARBA" id="ARBA00022679"/>
    </source>
</evidence>
<keyword evidence="4" id="KW-1133">Transmembrane helix</keyword>
<feature type="domain" description="Phospholipid/glycerol acyltransferase" evidence="5">
    <location>
        <begin position="73"/>
        <end position="187"/>
    </location>
</feature>
<reference evidence="6 7" key="1">
    <citation type="submission" date="2013-04" db="EMBL/GenBank/DDBJ databases">
        <title>The Genome Sequence of Bartonella bacilliformis Ver097.</title>
        <authorList>
            <consortium name="The Broad Institute Genomics Platform"/>
            <consortium name="The Broad Institute Genome Sequencing Center for Infectious Disease"/>
            <person name="Feldgarden M."/>
            <person name="Kirby J."/>
            <person name="Birtles R."/>
            <person name="Dasch G."/>
            <person name="Hendrix L."/>
            <person name="Koehler J."/>
            <person name="Walker B."/>
            <person name="Young S.K."/>
            <person name="Zeng Q."/>
            <person name="Gargeya S."/>
            <person name="Fitzgerald M."/>
            <person name="Haas B."/>
            <person name="Abouelleil A."/>
            <person name="Allen A.W."/>
            <person name="Alvarado L."/>
            <person name="Arachchi H.M."/>
            <person name="Berlin A.M."/>
            <person name="Chapman S.B."/>
            <person name="Gainer-Dewar J."/>
            <person name="Goldberg J."/>
            <person name="Griggs A."/>
            <person name="Gujja S."/>
            <person name="Hansen M."/>
            <person name="Howarth C."/>
            <person name="Imamovic A."/>
            <person name="Ireland A."/>
            <person name="Larimer J."/>
            <person name="McCowan C."/>
            <person name="Murphy C."/>
            <person name="Pearson M."/>
            <person name="Poon T.W."/>
            <person name="Priest M."/>
            <person name="Roberts A."/>
            <person name="Saif S."/>
            <person name="Shea T."/>
            <person name="Sisk P."/>
            <person name="Sykes S."/>
            <person name="Wortman J."/>
            <person name="Nusbaum C."/>
            <person name="Birren B."/>
        </authorList>
    </citation>
    <scope>NUCLEOTIDE SEQUENCE [LARGE SCALE GENOMIC DNA]</scope>
    <source>
        <strain evidence="6 7">Ver097</strain>
    </source>
</reference>
<evidence type="ECO:0000256" key="4">
    <source>
        <dbReference type="SAM" id="Phobius"/>
    </source>
</evidence>
<comment type="caution">
    <text evidence="6">The sequence shown here is derived from an EMBL/GenBank/DDBJ whole genome shotgun (WGS) entry which is preliminary data.</text>
</comment>
<keyword evidence="4" id="KW-0812">Transmembrane</keyword>
<dbReference type="PANTHER" id="PTHR10434:SF40">
    <property type="entry name" value="1-ACYL-SN-GLYCEROL-3-PHOSPHATE ACYLTRANSFERASE"/>
    <property type="match status" value="1"/>
</dbReference>
<keyword evidence="4" id="KW-0472">Membrane</keyword>
<dbReference type="Proteomes" id="UP000031740">
    <property type="component" value="Unassembled WGS sequence"/>
</dbReference>
<keyword evidence="2" id="KW-0808">Transferase</keyword>
<accession>A0A072R5T3</accession>
<keyword evidence="3" id="KW-0012">Acyltransferase</keyword>
<comment type="pathway">
    <text evidence="1">Lipid metabolism.</text>
</comment>
<evidence type="ECO:0000313" key="7">
    <source>
        <dbReference type="Proteomes" id="UP000031740"/>
    </source>
</evidence>
<gene>
    <name evidence="6" type="ORF">H710_00256</name>
</gene>
<sequence>MVLVLRSLLFTFFFYIATFVQMILYAPFYFLTPRKKAQIFLKSWARITLFLQKHIAGTTYEIEGLENLPKGAYIVAPNHQSAWETVSLFLYFDDPVFILKRELMWLPILGWYIAKMQMIPINRTTPIKALKIVINNAKQKAKQGRQIIIFPEGTRQQPGQKPDYKSGILALYNELELQVIPIAHNAGLYWPRNNFRRYPGTIRVRILPPIETGLKKHDFLKKLTQETEKACDELLLLAAQDHTPPPMPSSAVKKLQTLGHAWKGSVCD</sequence>
<dbReference type="STRING" id="1293911.H710_00256"/>
<feature type="transmembrane region" description="Helical" evidence="4">
    <location>
        <begin position="12"/>
        <end position="32"/>
    </location>
</feature>
<dbReference type="InterPro" id="IPR002123">
    <property type="entry name" value="Plipid/glycerol_acylTrfase"/>
</dbReference>
<dbReference type="GO" id="GO:0003841">
    <property type="term" value="F:1-acylglycerol-3-phosphate O-acyltransferase activity"/>
    <property type="evidence" value="ECO:0007669"/>
    <property type="project" value="TreeGrafter"/>
</dbReference>